<organism evidence="6 7">
    <name type="scientific">Shimia haliotis</name>
    <dbReference type="NCBI Taxonomy" id="1280847"/>
    <lineage>
        <taxon>Bacteria</taxon>
        <taxon>Pseudomonadati</taxon>
        <taxon>Pseudomonadota</taxon>
        <taxon>Alphaproteobacteria</taxon>
        <taxon>Rhodobacterales</taxon>
        <taxon>Roseobacteraceae</taxon>
    </lineage>
</organism>
<evidence type="ECO:0000313" key="6">
    <source>
        <dbReference type="EMBL" id="SFK84521.1"/>
    </source>
</evidence>
<dbReference type="CDD" id="cd04666">
    <property type="entry name" value="NUDIX_DIPP2_like_Nudt4"/>
    <property type="match status" value="1"/>
</dbReference>
<evidence type="ECO:0000259" key="5">
    <source>
        <dbReference type="PROSITE" id="PS51462"/>
    </source>
</evidence>
<feature type="domain" description="Nudix hydrolase" evidence="5">
    <location>
        <begin position="20"/>
        <end position="152"/>
    </location>
</feature>
<protein>
    <submittedName>
        <fullName evidence="6">8-oxo-dGTP pyrophosphatase MutT, NUDIX family</fullName>
    </submittedName>
</protein>
<name>A0A1I4CXA9_9RHOB</name>
<sequence length="152" mass="17140">MTSAFKRAYDSVLAPLLQRPRRLQVAALCLRSRGGHREVLLVTSRDTGRWVLPKGWPIRGMDAAGSALQEAWEEAGVREANMNTSPVGTYGYDKRLDSGLELPVEVKVFEAQVTEMLDKFPESDERTRKWVRPDDAADMVNEPELQALLRDI</sequence>
<evidence type="ECO:0000256" key="4">
    <source>
        <dbReference type="ARBA" id="ARBA00022842"/>
    </source>
</evidence>
<dbReference type="GO" id="GO:0005737">
    <property type="term" value="C:cytoplasm"/>
    <property type="evidence" value="ECO:0007669"/>
    <property type="project" value="TreeGrafter"/>
</dbReference>
<evidence type="ECO:0000256" key="3">
    <source>
        <dbReference type="ARBA" id="ARBA00022801"/>
    </source>
</evidence>
<reference evidence="7" key="1">
    <citation type="submission" date="2016-10" db="EMBL/GenBank/DDBJ databases">
        <authorList>
            <person name="Varghese N."/>
            <person name="Submissions S."/>
        </authorList>
    </citation>
    <scope>NUCLEOTIDE SEQUENCE [LARGE SCALE GENOMIC DNA]</scope>
    <source>
        <strain evidence="7">DSM 28453</strain>
    </source>
</reference>
<dbReference type="SUPFAM" id="SSF55811">
    <property type="entry name" value="Nudix"/>
    <property type="match status" value="1"/>
</dbReference>
<dbReference type="InterPro" id="IPR000086">
    <property type="entry name" value="NUDIX_hydrolase_dom"/>
</dbReference>
<dbReference type="AlphaFoldDB" id="A0A1I4CXA9"/>
<dbReference type="Pfam" id="PF00293">
    <property type="entry name" value="NUDIX"/>
    <property type="match status" value="1"/>
</dbReference>
<dbReference type="GO" id="GO:0046872">
    <property type="term" value="F:metal ion binding"/>
    <property type="evidence" value="ECO:0007669"/>
    <property type="project" value="UniProtKB-KW"/>
</dbReference>
<dbReference type="EMBL" id="FOSZ01000002">
    <property type="protein sequence ID" value="SFK84521.1"/>
    <property type="molecule type" value="Genomic_DNA"/>
</dbReference>
<dbReference type="Proteomes" id="UP000198851">
    <property type="component" value="Unassembled WGS sequence"/>
</dbReference>
<dbReference type="OrthoDB" id="7066910at2"/>
<evidence type="ECO:0000256" key="2">
    <source>
        <dbReference type="ARBA" id="ARBA00022723"/>
    </source>
</evidence>
<gene>
    <name evidence="6" type="ORF">SAMN04488036_102498</name>
</gene>
<dbReference type="PROSITE" id="PS51462">
    <property type="entry name" value="NUDIX"/>
    <property type="match status" value="1"/>
</dbReference>
<keyword evidence="4" id="KW-0460">Magnesium</keyword>
<dbReference type="RefSeq" id="WP_093322505.1">
    <property type="nucleotide sequence ID" value="NZ_FOSZ01000002.1"/>
</dbReference>
<dbReference type="STRING" id="1280847.SAMN04488036_102498"/>
<keyword evidence="2" id="KW-0479">Metal-binding</keyword>
<comment type="cofactor">
    <cofactor evidence="1">
        <name>Mg(2+)</name>
        <dbReference type="ChEBI" id="CHEBI:18420"/>
    </cofactor>
</comment>
<dbReference type="Gene3D" id="3.90.79.10">
    <property type="entry name" value="Nucleoside Triphosphate Pyrophosphohydrolase"/>
    <property type="match status" value="1"/>
</dbReference>
<dbReference type="GO" id="GO:0016462">
    <property type="term" value="F:pyrophosphatase activity"/>
    <property type="evidence" value="ECO:0007669"/>
    <property type="project" value="InterPro"/>
</dbReference>
<evidence type="ECO:0000313" key="7">
    <source>
        <dbReference type="Proteomes" id="UP000198851"/>
    </source>
</evidence>
<keyword evidence="3" id="KW-0378">Hydrolase</keyword>
<keyword evidence="7" id="KW-1185">Reference proteome</keyword>
<dbReference type="InterPro" id="IPR047198">
    <property type="entry name" value="DDP-like_NUDIX"/>
</dbReference>
<proteinExistence type="predicted"/>
<accession>A0A1I4CXA9</accession>
<dbReference type="PANTHER" id="PTHR12629:SF0">
    <property type="entry name" value="DIPHOSPHOINOSITOL-POLYPHOSPHATE DIPHOSPHATASE"/>
    <property type="match status" value="1"/>
</dbReference>
<dbReference type="PANTHER" id="PTHR12629">
    <property type="entry name" value="DIPHOSPHOINOSITOL POLYPHOSPHATE PHOSPHOHYDROLASE"/>
    <property type="match status" value="1"/>
</dbReference>
<evidence type="ECO:0000256" key="1">
    <source>
        <dbReference type="ARBA" id="ARBA00001946"/>
    </source>
</evidence>
<dbReference type="InterPro" id="IPR015797">
    <property type="entry name" value="NUDIX_hydrolase-like_dom_sf"/>
</dbReference>